<feature type="compositionally biased region" description="Basic and acidic residues" evidence="1">
    <location>
        <begin position="166"/>
        <end position="175"/>
    </location>
</feature>
<sequence length="229" mass="25689">MARQREYTELSPQPHRAQPIGGYQTSATWAYTDHSVHSGQRFPSPPNTHLHPHPKEMGHVHPHPSETLLAGYAGYRTGAPEAEIRTARTGDGTTARFSMDFGRARDGTGGMQRWTGHDPILNIDPILNPDPILKKGSGSNRTLRRNQTESDVYTRTNALTRSPLHTTEEEPDTRRPVSVQAHRHTEDTDAQSGDEIQFNRPHLRTDGVMDMATLTALRNLVDMHARRLK</sequence>
<evidence type="ECO:0000313" key="3">
    <source>
        <dbReference type="Proteomes" id="UP000054560"/>
    </source>
</evidence>
<gene>
    <name evidence="2" type="ORF">SARC_12322</name>
</gene>
<proteinExistence type="predicted"/>
<feature type="non-terminal residue" evidence="2">
    <location>
        <position position="229"/>
    </location>
</feature>
<dbReference type="Proteomes" id="UP000054560">
    <property type="component" value="Unassembled WGS sequence"/>
</dbReference>
<feature type="region of interest" description="Disordered" evidence="1">
    <location>
        <begin position="160"/>
        <end position="199"/>
    </location>
</feature>
<reference evidence="2 3" key="1">
    <citation type="submission" date="2011-02" db="EMBL/GenBank/DDBJ databases">
        <title>The Genome Sequence of Sphaeroforma arctica JP610.</title>
        <authorList>
            <consortium name="The Broad Institute Genome Sequencing Platform"/>
            <person name="Russ C."/>
            <person name="Cuomo C."/>
            <person name="Young S.K."/>
            <person name="Zeng Q."/>
            <person name="Gargeya S."/>
            <person name="Alvarado L."/>
            <person name="Berlin A."/>
            <person name="Chapman S.B."/>
            <person name="Chen Z."/>
            <person name="Freedman E."/>
            <person name="Gellesch M."/>
            <person name="Goldberg J."/>
            <person name="Griggs A."/>
            <person name="Gujja S."/>
            <person name="Heilman E."/>
            <person name="Heiman D."/>
            <person name="Howarth C."/>
            <person name="Mehta T."/>
            <person name="Neiman D."/>
            <person name="Pearson M."/>
            <person name="Roberts A."/>
            <person name="Saif S."/>
            <person name="Shea T."/>
            <person name="Shenoy N."/>
            <person name="Sisk P."/>
            <person name="Stolte C."/>
            <person name="Sykes S."/>
            <person name="White J."/>
            <person name="Yandava C."/>
            <person name="Burger G."/>
            <person name="Gray M.W."/>
            <person name="Holland P.W.H."/>
            <person name="King N."/>
            <person name="Lang F.B.F."/>
            <person name="Roger A.J."/>
            <person name="Ruiz-Trillo I."/>
            <person name="Haas B."/>
            <person name="Nusbaum C."/>
            <person name="Birren B."/>
        </authorList>
    </citation>
    <scope>NUCLEOTIDE SEQUENCE [LARGE SCALE GENOMIC DNA]</scope>
    <source>
        <strain evidence="2 3">JP610</strain>
    </source>
</reference>
<evidence type="ECO:0000256" key="1">
    <source>
        <dbReference type="SAM" id="MobiDB-lite"/>
    </source>
</evidence>
<feature type="region of interest" description="Disordered" evidence="1">
    <location>
        <begin position="1"/>
        <end position="21"/>
    </location>
</feature>
<dbReference type="GeneID" id="25912826"/>
<dbReference type="RefSeq" id="XP_014149046.1">
    <property type="nucleotide sequence ID" value="XM_014293571.1"/>
</dbReference>
<name>A0A0L0FEF8_9EUKA</name>
<organism evidence="2 3">
    <name type="scientific">Sphaeroforma arctica JP610</name>
    <dbReference type="NCBI Taxonomy" id="667725"/>
    <lineage>
        <taxon>Eukaryota</taxon>
        <taxon>Ichthyosporea</taxon>
        <taxon>Ichthyophonida</taxon>
        <taxon>Sphaeroforma</taxon>
    </lineage>
</organism>
<dbReference type="AlphaFoldDB" id="A0A0L0FEF8"/>
<evidence type="ECO:0000313" key="2">
    <source>
        <dbReference type="EMBL" id="KNC75144.1"/>
    </source>
</evidence>
<accession>A0A0L0FEF8</accession>
<dbReference type="EMBL" id="KQ243820">
    <property type="protein sequence ID" value="KNC75144.1"/>
    <property type="molecule type" value="Genomic_DNA"/>
</dbReference>
<keyword evidence="3" id="KW-1185">Reference proteome</keyword>
<protein>
    <submittedName>
        <fullName evidence="2">Uncharacterized protein</fullName>
    </submittedName>
</protein>